<proteinExistence type="predicted"/>
<reference evidence="4" key="1">
    <citation type="submission" date="2018-09" db="EMBL/GenBank/DDBJ databases">
        <title>Paracoccus onubensis nov. sp. a moderate halophilic bacterium isolated from Gruta de las Maravillas (Aracena, Spain).</title>
        <authorList>
            <person name="Jurado V."/>
            <person name="Gutierrez-Patricio S."/>
            <person name="Gonzalez-Pimentel J.L."/>
            <person name="Miller A.Z."/>
            <person name="Laiz L."/>
            <person name="Saiz-Jimenez C."/>
        </authorList>
    </citation>
    <scope>NUCLEOTIDE SEQUENCE [LARGE SCALE GENOMIC DNA]</scope>
    <source>
        <strain evidence="4">DSM 26381</strain>
    </source>
</reference>
<protein>
    <submittedName>
        <fullName evidence="3">N-acetyltransferase</fullName>
    </submittedName>
</protein>
<dbReference type="PANTHER" id="PTHR31438">
    <property type="entry name" value="LYSINE N-ACYLTRANSFERASE C17G9.06C-RELATED"/>
    <property type="match status" value="1"/>
</dbReference>
<dbReference type="GO" id="GO:0016410">
    <property type="term" value="F:N-acyltransferase activity"/>
    <property type="evidence" value="ECO:0007669"/>
    <property type="project" value="TreeGrafter"/>
</dbReference>
<comment type="pathway">
    <text evidence="1">Siderophore biosynthesis.</text>
</comment>
<dbReference type="Proteomes" id="UP000283587">
    <property type="component" value="Unassembled WGS sequence"/>
</dbReference>
<evidence type="ECO:0000313" key="4">
    <source>
        <dbReference type="Proteomes" id="UP000283587"/>
    </source>
</evidence>
<dbReference type="InterPro" id="IPR019432">
    <property type="entry name" value="Acyltransferase_MbtK/IucB-like"/>
</dbReference>
<feature type="domain" description="Acyltransferase MbtK/IucB-like conserved" evidence="2">
    <location>
        <begin position="166"/>
        <end position="212"/>
    </location>
</feature>
<dbReference type="PANTHER" id="PTHR31438:SF1">
    <property type="entry name" value="LYSINE N-ACYLTRANSFERASE C17G9.06C-RELATED"/>
    <property type="match status" value="1"/>
</dbReference>
<evidence type="ECO:0000256" key="1">
    <source>
        <dbReference type="ARBA" id="ARBA00004924"/>
    </source>
</evidence>
<dbReference type="Gene3D" id="3.40.630.30">
    <property type="match status" value="1"/>
</dbReference>
<dbReference type="EMBL" id="QZEW01000046">
    <property type="protein sequence ID" value="RJL13075.1"/>
    <property type="molecule type" value="Genomic_DNA"/>
</dbReference>
<dbReference type="SUPFAM" id="SSF55729">
    <property type="entry name" value="Acyl-CoA N-acyltransferases (Nat)"/>
    <property type="match status" value="1"/>
</dbReference>
<organism evidence="3 4">
    <name type="scientific">Paracoccus siganidrum</name>
    <dbReference type="NCBI Taxonomy" id="1276757"/>
    <lineage>
        <taxon>Bacteria</taxon>
        <taxon>Pseudomonadati</taxon>
        <taxon>Pseudomonadota</taxon>
        <taxon>Alphaproteobacteria</taxon>
        <taxon>Rhodobacterales</taxon>
        <taxon>Paracoccaceae</taxon>
        <taxon>Paracoccus</taxon>
    </lineage>
</organism>
<evidence type="ECO:0000313" key="3">
    <source>
        <dbReference type="EMBL" id="RJL13075.1"/>
    </source>
</evidence>
<name>A0A419A613_9RHOB</name>
<dbReference type="AlphaFoldDB" id="A0A419A613"/>
<keyword evidence="3" id="KW-0808">Transferase</keyword>
<dbReference type="Pfam" id="PF13523">
    <property type="entry name" value="Acetyltransf_8"/>
    <property type="match status" value="1"/>
</dbReference>
<dbReference type="OrthoDB" id="9087497at2"/>
<evidence type="ECO:0000259" key="2">
    <source>
        <dbReference type="SMART" id="SM01006"/>
    </source>
</evidence>
<gene>
    <name evidence="3" type="ORF">D3P05_12080</name>
</gene>
<keyword evidence="4" id="KW-1185">Reference proteome</keyword>
<dbReference type="SMART" id="SM01006">
    <property type="entry name" value="AlcB"/>
    <property type="match status" value="1"/>
</dbReference>
<dbReference type="GO" id="GO:0019290">
    <property type="term" value="P:siderophore biosynthetic process"/>
    <property type="evidence" value="ECO:0007669"/>
    <property type="project" value="InterPro"/>
</dbReference>
<accession>A0A419A613</accession>
<sequence length="353" mass="40468">MRLLTRNDQDGSMSFDHLPPPILARHDGDRLHLSGPLEEWLQVTDEGGGRLRLTAPEGGLAAALAAFEALTAIGGESVILLDGNGWQDLAPALQQRGIALRHGDGLAVFPALLWQVPDRWLVHPAPPWPEYFVRGPHGRHPLRPPKPQGLLYRRFIPWLDRWFTLRALDMKDLPLFHRWQNDPRVAAFFEEEGSLRQHRAYLQRLLADPHILPVIGALDGRDFAYFELYWARENRLGAAHDCAPWDRGWHVLIGEEDIRGADYLTAWLPSLMHYMFLAEPRCDAILGEPRANHEQQLRNLTRSGFARLRNFDFTHKRAALVRLERQHFFEERLWARPSGSDGQPLRLSPSIIL</sequence>
<dbReference type="InterPro" id="IPR016181">
    <property type="entry name" value="Acyl_CoA_acyltransferase"/>
</dbReference>
<comment type="caution">
    <text evidence="3">The sequence shown here is derived from an EMBL/GenBank/DDBJ whole genome shotgun (WGS) entry which is preliminary data.</text>
</comment>